<protein>
    <submittedName>
        <fullName evidence="1">Uncharacterized protein</fullName>
    </submittedName>
</protein>
<evidence type="ECO:0000313" key="1">
    <source>
        <dbReference type="EMBL" id="ONK74860.1"/>
    </source>
</evidence>
<dbReference type="Proteomes" id="UP000243459">
    <property type="component" value="Chromosome 3"/>
</dbReference>
<reference evidence="2" key="1">
    <citation type="journal article" date="2017" name="Nat. Commun.">
        <title>The asparagus genome sheds light on the origin and evolution of a young Y chromosome.</title>
        <authorList>
            <person name="Harkess A."/>
            <person name="Zhou J."/>
            <person name="Xu C."/>
            <person name="Bowers J.E."/>
            <person name="Van der Hulst R."/>
            <person name="Ayyampalayam S."/>
            <person name="Mercati F."/>
            <person name="Riccardi P."/>
            <person name="McKain M.R."/>
            <person name="Kakrana A."/>
            <person name="Tang H."/>
            <person name="Ray J."/>
            <person name="Groenendijk J."/>
            <person name="Arikit S."/>
            <person name="Mathioni S.M."/>
            <person name="Nakano M."/>
            <person name="Shan H."/>
            <person name="Telgmann-Rauber A."/>
            <person name="Kanno A."/>
            <person name="Yue Z."/>
            <person name="Chen H."/>
            <person name="Li W."/>
            <person name="Chen Y."/>
            <person name="Xu X."/>
            <person name="Zhang Y."/>
            <person name="Luo S."/>
            <person name="Chen H."/>
            <person name="Gao J."/>
            <person name="Mao Z."/>
            <person name="Pires J.C."/>
            <person name="Luo M."/>
            <person name="Kudrna D."/>
            <person name="Wing R.A."/>
            <person name="Meyers B.C."/>
            <person name="Yi K."/>
            <person name="Kong H."/>
            <person name="Lavrijsen P."/>
            <person name="Sunseri F."/>
            <person name="Falavigna A."/>
            <person name="Ye Y."/>
            <person name="Leebens-Mack J.H."/>
            <person name="Chen G."/>
        </authorList>
    </citation>
    <scope>NUCLEOTIDE SEQUENCE [LARGE SCALE GENOMIC DNA]</scope>
    <source>
        <strain evidence="2">cv. DH0086</strain>
    </source>
</reference>
<dbReference type="AlphaFoldDB" id="A0A5P1FE75"/>
<name>A0A5P1FE75_ASPOF</name>
<gene>
    <name evidence="1" type="ORF">A4U43_C03F10870</name>
</gene>
<dbReference type="Gramene" id="ONK74860">
    <property type="protein sequence ID" value="ONK74860"/>
    <property type="gene ID" value="A4U43_C03F10870"/>
</dbReference>
<dbReference type="PANTHER" id="PTHR31300">
    <property type="entry name" value="LIPASE"/>
    <property type="match status" value="1"/>
</dbReference>
<dbReference type="InterPro" id="IPR006873">
    <property type="entry name" value="DUF620"/>
</dbReference>
<proteinExistence type="predicted"/>
<evidence type="ECO:0000313" key="2">
    <source>
        <dbReference type="Proteomes" id="UP000243459"/>
    </source>
</evidence>
<organism evidence="1 2">
    <name type="scientific">Asparagus officinalis</name>
    <name type="common">Garden asparagus</name>
    <dbReference type="NCBI Taxonomy" id="4686"/>
    <lineage>
        <taxon>Eukaryota</taxon>
        <taxon>Viridiplantae</taxon>
        <taxon>Streptophyta</taxon>
        <taxon>Embryophyta</taxon>
        <taxon>Tracheophyta</taxon>
        <taxon>Spermatophyta</taxon>
        <taxon>Magnoliopsida</taxon>
        <taxon>Liliopsida</taxon>
        <taxon>Asparagales</taxon>
        <taxon>Asparagaceae</taxon>
        <taxon>Asparagoideae</taxon>
        <taxon>Asparagus</taxon>
    </lineage>
</organism>
<sequence length="167" mass="18462">MKTQGLDPKSTASMFTKAQCLGEKRVNNDNCFVLKVSADRAAVAERSDAHAEVIRHVLYGYFSQRSGLLIYIEDSHLTRVQTPGSDASYWETTIGTTIEDYRGVDGVLVAHRGKTVATVFRFGEGSGSRSRTRMEEEWRIEDVVFNVPGLSVDCFIPPTEILGVVNG</sequence>
<dbReference type="EMBL" id="CM007383">
    <property type="protein sequence ID" value="ONK74860.1"/>
    <property type="molecule type" value="Genomic_DNA"/>
</dbReference>
<dbReference type="OMA" id="NDNCFVL"/>
<accession>A0A5P1FE75</accession>
<keyword evidence="2" id="KW-1185">Reference proteome</keyword>
<dbReference type="PANTHER" id="PTHR31300:SF34">
    <property type="entry name" value="PLANT_T8K14-16 PROTEIN"/>
    <property type="match status" value="1"/>
</dbReference>
<dbReference type="Pfam" id="PF04788">
    <property type="entry name" value="DUF620"/>
    <property type="match status" value="1"/>
</dbReference>